<comment type="caution">
    <text evidence="1">The sequence shown here is derived from an EMBL/GenBank/DDBJ whole genome shotgun (WGS) entry which is preliminary data.</text>
</comment>
<protein>
    <submittedName>
        <fullName evidence="1">Uncharacterized protein</fullName>
    </submittedName>
</protein>
<dbReference type="Proteomes" id="UP000641853">
    <property type="component" value="Unassembled WGS sequence"/>
</dbReference>
<sequence length="140" mass="16670">MTAEEWHQHEEKKKAYNAEWYKNRSEKIKARNRANQAAMTAENLAIEDARKCSKSDQMRYKIMYNNWVYEANKAYQKAETPKAKLELAIAQVEQHIFNQKYGVRIQQIPSAESFELAAPFIKDERRREADIKMKIWMIIN</sequence>
<dbReference type="EMBL" id="JACBAG010001853">
    <property type="protein sequence ID" value="KAF7179828.1"/>
    <property type="molecule type" value="Genomic_DNA"/>
</dbReference>
<dbReference type="AlphaFoldDB" id="A0A8H6QVI0"/>
<organism evidence="1 2">
    <name type="scientific">Aspergillus felis</name>
    <dbReference type="NCBI Taxonomy" id="1287682"/>
    <lineage>
        <taxon>Eukaryota</taxon>
        <taxon>Fungi</taxon>
        <taxon>Dikarya</taxon>
        <taxon>Ascomycota</taxon>
        <taxon>Pezizomycotina</taxon>
        <taxon>Eurotiomycetes</taxon>
        <taxon>Eurotiomycetidae</taxon>
        <taxon>Eurotiales</taxon>
        <taxon>Aspergillaceae</taxon>
        <taxon>Aspergillus</taxon>
        <taxon>Aspergillus subgen. Fumigati</taxon>
    </lineage>
</organism>
<reference evidence="1" key="1">
    <citation type="submission" date="2020-06" db="EMBL/GenBank/DDBJ databases">
        <title>Draft genome sequences of strains closely related to Aspergillus parafelis and Aspergillus hiratsukae.</title>
        <authorList>
            <person name="Dos Santos R.A.C."/>
            <person name="Rivero-Menendez O."/>
            <person name="Steenwyk J.L."/>
            <person name="Mead M.E."/>
            <person name="Goldman G.H."/>
            <person name="Alastruey-Izquierdo A."/>
            <person name="Rokas A."/>
        </authorList>
    </citation>
    <scope>NUCLEOTIDE SEQUENCE</scope>
    <source>
        <strain evidence="1">CNM-CM7691</strain>
    </source>
</reference>
<proteinExistence type="predicted"/>
<gene>
    <name evidence="1" type="ORF">CNMCM7691_008879</name>
</gene>
<accession>A0A8H6QVI0</accession>
<name>A0A8H6QVI0_9EURO</name>
<evidence type="ECO:0000313" key="2">
    <source>
        <dbReference type="Proteomes" id="UP000641853"/>
    </source>
</evidence>
<evidence type="ECO:0000313" key="1">
    <source>
        <dbReference type="EMBL" id="KAF7179828.1"/>
    </source>
</evidence>
<keyword evidence="2" id="KW-1185">Reference proteome</keyword>